<accession>A0A7S2SI29</accession>
<comment type="pathway">
    <text evidence="1">Protein modification; protein ubiquitination.</text>
</comment>
<feature type="compositionally biased region" description="Low complexity" evidence="9">
    <location>
        <begin position="144"/>
        <end position="161"/>
    </location>
</feature>
<gene>
    <name evidence="11" type="ORF">QSP1433_LOCUS14304</name>
</gene>
<evidence type="ECO:0000256" key="4">
    <source>
        <dbReference type="ARBA" id="ARBA00022618"/>
    </source>
</evidence>
<evidence type="ECO:0000256" key="7">
    <source>
        <dbReference type="ARBA" id="ARBA00023306"/>
    </source>
</evidence>
<evidence type="ECO:0000313" key="11">
    <source>
        <dbReference type="EMBL" id="CAD9700636.1"/>
    </source>
</evidence>
<evidence type="ECO:0000256" key="6">
    <source>
        <dbReference type="ARBA" id="ARBA00022776"/>
    </source>
</evidence>
<dbReference type="SUPFAM" id="SSF50978">
    <property type="entry name" value="WD40 repeat-like"/>
    <property type="match status" value="1"/>
</dbReference>
<dbReference type="InterPro" id="IPR019775">
    <property type="entry name" value="WD40_repeat_CS"/>
</dbReference>
<dbReference type="GO" id="GO:0010997">
    <property type="term" value="F:anaphase-promoting complex binding"/>
    <property type="evidence" value="ECO:0007669"/>
    <property type="project" value="InterPro"/>
</dbReference>
<feature type="domain" description="CDC20/Fizzy WD40" evidence="10">
    <location>
        <begin position="240"/>
        <end position="529"/>
    </location>
</feature>
<dbReference type="PROSITE" id="PS50082">
    <property type="entry name" value="WD_REPEATS_2"/>
    <property type="match status" value="2"/>
</dbReference>
<evidence type="ECO:0000256" key="9">
    <source>
        <dbReference type="SAM" id="MobiDB-lite"/>
    </source>
</evidence>
<keyword evidence="5" id="KW-0677">Repeat</keyword>
<keyword evidence="7" id="KW-0131">Cell cycle</keyword>
<feature type="compositionally biased region" description="Polar residues" evidence="9">
    <location>
        <begin position="84"/>
        <end position="94"/>
    </location>
</feature>
<dbReference type="FunFam" id="2.130.10.10:FF:000025">
    <property type="entry name" value="FIZZY-related 2 isoform 1"/>
    <property type="match status" value="1"/>
</dbReference>
<feature type="repeat" description="WD" evidence="8">
    <location>
        <begin position="368"/>
        <end position="409"/>
    </location>
</feature>
<protein>
    <recommendedName>
        <fullName evidence="10">CDC20/Fizzy WD40 domain-containing protein</fullName>
    </recommendedName>
</protein>
<evidence type="ECO:0000256" key="5">
    <source>
        <dbReference type="ARBA" id="ARBA00022737"/>
    </source>
</evidence>
<comment type="similarity">
    <text evidence="2">Belongs to the WD repeat CDC20/Fizzy family.</text>
</comment>
<evidence type="ECO:0000256" key="8">
    <source>
        <dbReference type="PROSITE-ProRule" id="PRU00221"/>
    </source>
</evidence>
<dbReference type="Gene3D" id="2.130.10.10">
    <property type="entry name" value="YVTN repeat-like/Quinoprotein amine dehydrogenase"/>
    <property type="match status" value="1"/>
</dbReference>
<dbReference type="GO" id="GO:1905786">
    <property type="term" value="P:positive regulation of anaphase-promoting complex-dependent catabolic process"/>
    <property type="evidence" value="ECO:0007669"/>
    <property type="project" value="TreeGrafter"/>
</dbReference>
<dbReference type="InterPro" id="IPR001680">
    <property type="entry name" value="WD40_rpt"/>
</dbReference>
<keyword evidence="3 8" id="KW-0853">WD repeat</keyword>
<dbReference type="GO" id="GO:0051301">
    <property type="term" value="P:cell division"/>
    <property type="evidence" value="ECO:0007669"/>
    <property type="project" value="UniProtKB-KW"/>
</dbReference>
<proteinExistence type="inferred from homology"/>
<dbReference type="CDD" id="cd00200">
    <property type="entry name" value="WD40"/>
    <property type="match status" value="1"/>
</dbReference>
<dbReference type="GO" id="GO:0005680">
    <property type="term" value="C:anaphase-promoting complex"/>
    <property type="evidence" value="ECO:0007669"/>
    <property type="project" value="TreeGrafter"/>
</dbReference>
<feature type="region of interest" description="Disordered" evidence="9">
    <location>
        <begin position="133"/>
        <end position="182"/>
    </location>
</feature>
<feature type="region of interest" description="Disordered" evidence="9">
    <location>
        <begin position="1"/>
        <end position="115"/>
    </location>
</feature>
<dbReference type="AlphaFoldDB" id="A0A7S2SI29"/>
<feature type="repeat" description="WD" evidence="8">
    <location>
        <begin position="498"/>
        <end position="530"/>
    </location>
</feature>
<evidence type="ECO:0000256" key="3">
    <source>
        <dbReference type="ARBA" id="ARBA00022574"/>
    </source>
</evidence>
<dbReference type="InterPro" id="IPR056150">
    <property type="entry name" value="WD40_CDC20-Fz"/>
</dbReference>
<dbReference type="InterPro" id="IPR033010">
    <property type="entry name" value="Cdc20/Fizzy"/>
</dbReference>
<name>A0A7S2SI29_9STRA</name>
<dbReference type="GO" id="GO:1990757">
    <property type="term" value="F:ubiquitin ligase activator activity"/>
    <property type="evidence" value="ECO:0007669"/>
    <property type="project" value="TreeGrafter"/>
</dbReference>
<dbReference type="EMBL" id="HBHK01022636">
    <property type="protein sequence ID" value="CAD9700636.1"/>
    <property type="molecule type" value="Transcribed_RNA"/>
</dbReference>
<organism evidence="11">
    <name type="scientific">Mucochytrium quahogii</name>
    <dbReference type="NCBI Taxonomy" id="96639"/>
    <lineage>
        <taxon>Eukaryota</taxon>
        <taxon>Sar</taxon>
        <taxon>Stramenopiles</taxon>
        <taxon>Bigyra</taxon>
        <taxon>Labyrinthulomycetes</taxon>
        <taxon>Thraustochytrida</taxon>
        <taxon>Thraustochytriidae</taxon>
        <taxon>Mucochytrium</taxon>
    </lineage>
</organism>
<dbReference type="PANTHER" id="PTHR19918">
    <property type="entry name" value="CELL DIVISION CYCLE 20 CDC20 FIZZY -RELATED"/>
    <property type="match status" value="1"/>
</dbReference>
<keyword evidence="4" id="KW-0132">Cell division</keyword>
<dbReference type="PROSITE" id="PS50294">
    <property type="entry name" value="WD_REPEATS_REGION"/>
    <property type="match status" value="2"/>
</dbReference>
<sequence length="556" mass="60078">MSFSPPTSPAHGLDSNYEARLKSPGHQFRPSPGRRKSLLNISSGTPKRERSVYSDRFIPSRSGTQLETGFTLLEASEDGANSAGPKTNHGNNTMNNPSAGNGGGSNSNSNDLNSKEGFSTYSMLLRSELLGVDSSPSRAHHQKSGGSSNGYSSGTSVGSGSPATPNEGKDGSDSKYNSGSGGKFHVSPARNLFRFKAPRQTALDLKKSFSLSPIGTASQNLLSSPRKTKRKIAKVPFKVLDAPALQDDFYLNLVDWSSMNVLAVGLGSCVYLWSACTSKVTKLCDLGPEDCVTSVCWTQRGMHLAVGTNHGEVQIWDALKCKKIRMMGGHAARVGTMAWNAHVLASGSRDRLIYQRDVRVPEYYTSKLVGHKQEVCGLKWSFDDQQLASGGNDNKLFIWNVQSTTPVARFTDHTAAVKAIAWSPHQHGLLASGGGTADRCIRFWNSLTGSPLNCIDTGSQVCNLMWSKNVNEVVSTHGYSLNQIIIWRYPSMTKIATLTGHTYRVLYLAMSPDGQTIVTGAGDETLRFWNAFPGPKNKDGSRLGTSLLFPSGADIR</sequence>
<dbReference type="GO" id="GO:0031145">
    <property type="term" value="P:anaphase-promoting complex-dependent catabolic process"/>
    <property type="evidence" value="ECO:0007669"/>
    <property type="project" value="TreeGrafter"/>
</dbReference>
<keyword evidence="6" id="KW-0498">Mitosis</keyword>
<dbReference type="SMART" id="SM00320">
    <property type="entry name" value="WD40"/>
    <property type="match status" value="5"/>
</dbReference>
<evidence type="ECO:0000259" key="10">
    <source>
        <dbReference type="Pfam" id="PF24807"/>
    </source>
</evidence>
<dbReference type="InterPro" id="IPR015943">
    <property type="entry name" value="WD40/YVTN_repeat-like_dom_sf"/>
</dbReference>
<evidence type="ECO:0000256" key="1">
    <source>
        <dbReference type="ARBA" id="ARBA00004906"/>
    </source>
</evidence>
<dbReference type="PANTHER" id="PTHR19918:SF1">
    <property type="entry name" value="FIZZY-RELATED PROTEIN HOMOLOG"/>
    <property type="match status" value="1"/>
</dbReference>
<dbReference type="Pfam" id="PF24807">
    <property type="entry name" value="WD40_CDC20-Fz"/>
    <property type="match status" value="1"/>
</dbReference>
<dbReference type="InterPro" id="IPR036322">
    <property type="entry name" value="WD40_repeat_dom_sf"/>
</dbReference>
<evidence type="ECO:0000256" key="2">
    <source>
        <dbReference type="ARBA" id="ARBA00006445"/>
    </source>
</evidence>
<reference evidence="11" key="1">
    <citation type="submission" date="2021-01" db="EMBL/GenBank/DDBJ databases">
        <authorList>
            <person name="Corre E."/>
            <person name="Pelletier E."/>
            <person name="Niang G."/>
            <person name="Scheremetjew M."/>
            <person name="Finn R."/>
            <person name="Kale V."/>
            <person name="Holt S."/>
            <person name="Cochrane G."/>
            <person name="Meng A."/>
            <person name="Brown T."/>
            <person name="Cohen L."/>
        </authorList>
    </citation>
    <scope>NUCLEOTIDE SEQUENCE</scope>
    <source>
        <strain evidence="11">NY070348D</strain>
    </source>
</reference>
<dbReference type="PROSITE" id="PS00678">
    <property type="entry name" value="WD_REPEATS_1"/>
    <property type="match status" value="1"/>
</dbReference>